<sequence>MELINQKNLPTFSDNVGLNELEIVTPVPLLANLSLIF</sequence>
<reference evidence="1" key="1">
    <citation type="submission" date="2014-11" db="EMBL/GenBank/DDBJ databases">
        <authorList>
            <person name="Amaro Gonzalez C."/>
        </authorList>
    </citation>
    <scope>NUCLEOTIDE SEQUENCE</scope>
</reference>
<dbReference type="AlphaFoldDB" id="A0A0E9WJ04"/>
<name>A0A0E9WJ04_ANGAN</name>
<reference evidence="1" key="2">
    <citation type="journal article" date="2015" name="Fish Shellfish Immunol.">
        <title>Early steps in the European eel (Anguilla anguilla)-Vibrio vulnificus interaction in the gills: Role of the RtxA13 toxin.</title>
        <authorList>
            <person name="Callol A."/>
            <person name="Pajuelo D."/>
            <person name="Ebbesson L."/>
            <person name="Teles M."/>
            <person name="MacKenzie S."/>
            <person name="Amaro C."/>
        </authorList>
    </citation>
    <scope>NUCLEOTIDE SEQUENCE</scope>
</reference>
<proteinExistence type="predicted"/>
<protein>
    <submittedName>
        <fullName evidence="1">Uncharacterized protein</fullName>
    </submittedName>
</protein>
<dbReference type="EMBL" id="GBXM01019109">
    <property type="protein sequence ID" value="JAH89468.1"/>
    <property type="molecule type" value="Transcribed_RNA"/>
</dbReference>
<organism evidence="1">
    <name type="scientific">Anguilla anguilla</name>
    <name type="common">European freshwater eel</name>
    <name type="synonym">Muraena anguilla</name>
    <dbReference type="NCBI Taxonomy" id="7936"/>
    <lineage>
        <taxon>Eukaryota</taxon>
        <taxon>Metazoa</taxon>
        <taxon>Chordata</taxon>
        <taxon>Craniata</taxon>
        <taxon>Vertebrata</taxon>
        <taxon>Euteleostomi</taxon>
        <taxon>Actinopterygii</taxon>
        <taxon>Neopterygii</taxon>
        <taxon>Teleostei</taxon>
        <taxon>Anguilliformes</taxon>
        <taxon>Anguillidae</taxon>
        <taxon>Anguilla</taxon>
    </lineage>
</organism>
<evidence type="ECO:0000313" key="1">
    <source>
        <dbReference type="EMBL" id="JAH89468.1"/>
    </source>
</evidence>
<accession>A0A0E9WJ04</accession>